<evidence type="ECO:0008006" key="8">
    <source>
        <dbReference type="Google" id="ProtNLM"/>
    </source>
</evidence>
<dbReference type="OrthoDB" id="6281275at2759"/>
<dbReference type="Proteomes" id="UP000007110">
    <property type="component" value="Unassembled WGS sequence"/>
</dbReference>
<feature type="region of interest" description="Disordered" evidence="2">
    <location>
        <begin position="1484"/>
        <end position="1526"/>
    </location>
</feature>
<feature type="compositionally biased region" description="Basic and acidic residues" evidence="2">
    <location>
        <begin position="886"/>
        <end position="896"/>
    </location>
</feature>
<feature type="region of interest" description="Disordered" evidence="2">
    <location>
        <begin position="619"/>
        <end position="733"/>
    </location>
</feature>
<protein>
    <recommendedName>
        <fullName evidence="8">Rho GTPase-activating protein 21</fullName>
    </recommendedName>
</protein>
<dbReference type="Pfam" id="PF00169">
    <property type="entry name" value="PH"/>
    <property type="match status" value="1"/>
</dbReference>
<dbReference type="PROSITE" id="PS50106">
    <property type="entry name" value="PDZ"/>
    <property type="match status" value="1"/>
</dbReference>
<organism evidence="6 7">
    <name type="scientific">Strongylocentrotus purpuratus</name>
    <name type="common">Purple sea urchin</name>
    <dbReference type="NCBI Taxonomy" id="7668"/>
    <lineage>
        <taxon>Eukaryota</taxon>
        <taxon>Metazoa</taxon>
        <taxon>Echinodermata</taxon>
        <taxon>Eleutherozoa</taxon>
        <taxon>Echinozoa</taxon>
        <taxon>Echinoidea</taxon>
        <taxon>Euechinoidea</taxon>
        <taxon>Echinacea</taxon>
        <taxon>Camarodonta</taxon>
        <taxon>Echinidea</taxon>
        <taxon>Strongylocentrotidae</taxon>
        <taxon>Strongylocentrotus</taxon>
    </lineage>
</organism>
<name>A0A7M7N5Z1_STRPU</name>
<dbReference type="EnsemblMetazoa" id="XM_030975899">
    <property type="protein sequence ID" value="XP_030831759"/>
    <property type="gene ID" value="LOC115918380"/>
</dbReference>
<dbReference type="Gene3D" id="2.30.29.30">
    <property type="entry name" value="Pleckstrin-homology domain (PH domain)/Phosphotyrosine-binding domain (PTB)"/>
    <property type="match status" value="1"/>
</dbReference>
<evidence type="ECO:0000256" key="1">
    <source>
        <dbReference type="ARBA" id="ARBA00022468"/>
    </source>
</evidence>
<feature type="region of interest" description="Disordered" evidence="2">
    <location>
        <begin position="1421"/>
        <end position="1451"/>
    </location>
</feature>
<dbReference type="InterPro" id="IPR000198">
    <property type="entry name" value="RhoGAP_dom"/>
</dbReference>
<feature type="region of interest" description="Disordered" evidence="2">
    <location>
        <begin position="1717"/>
        <end position="1869"/>
    </location>
</feature>
<dbReference type="PROSITE" id="PS50238">
    <property type="entry name" value="RHOGAP"/>
    <property type="match status" value="1"/>
</dbReference>
<evidence type="ECO:0000259" key="3">
    <source>
        <dbReference type="PROSITE" id="PS50003"/>
    </source>
</evidence>
<feature type="domain" description="PH" evidence="3">
    <location>
        <begin position="936"/>
        <end position="1040"/>
    </location>
</feature>
<feature type="region of interest" description="Disordered" evidence="2">
    <location>
        <begin position="847"/>
        <end position="898"/>
    </location>
</feature>
<feature type="region of interest" description="Disordered" evidence="2">
    <location>
        <begin position="1638"/>
        <end position="1690"/>
    </location>
</feature>
<feature type="region of interest" description="Disordered" evidence="2">
    <location>
        <begin position="1347"/>
        <end position="1394"/>
    </location>
</feature>
<feature type="compositionally biased region" description="Basic and acidic residues" evidence="2">
    <location>
        <begin position="626"/>
        <end position="639"/>
    </location>
</feature>
<feature type="compositionally biased region" description="Low complexity" evidence="2">
    <location>
        <begin position="420"/>
        <end position="431"/>
    </location>
</feature>
<dbReference type="PROSITE" id="PS50003">
    <property type="entry name" value="PH_DOMAIN"/>
    <property type="match status" value="1"/>
</dbReference>
<feature type="compositionally biased region" description="Basic and acidic residues" evidence="2">
    <location>
        <begin position="691"/>
        <end position="715"/>
    </location>
</feature>
<dbReference type="KEGG" id="spu:115918380"/>
<keyword evidence="1" id="KW-0343">GTPase activation</keyword>
<dbReference type="InterPro" id="IPR008936">
    <property type="entry name" value="Rho_GTPase_activation_prot"/>
</dbReference>
<feature type="region of interest" description="Disordered" evidence="2">
    <location>
        <begin position="207"/>
        <end position="244"/>
    </location>
</feature>
<dbReference type="SMART" id="SM00233">
    <property type="entry name" value="PH"/>
    <property type="match status" value="1"/>
</dbReference>
<feature type="compositionally biased region" description="Low complexity" evidence="2">
    <location>
        <begin position="1787"/>
        <end position="1800"/>
    </location>
</feature>
<dbReference type="InterPro" id="IPR011993">
    <property type="entry name" value="PH-like_dom_sf"/>
</dbReference>
<feature type="compositionally biased region" description="Basic and acidic residues" evidence="2">
    <location>
        <begin position="1651"/>
        <end position="1662"/>
    </location>
</feature>
<dbReference type="SUPFAM" id="SSF50729">
    <property type="entry name" value="PH domain-like"/>
    <property type="match status" value="1"/>
</dbReference>
<feature type="compositionally biased region" description="Low complexity" evidence="2">
    <location>
        <begin position="1663"/>
        <end position="1676"/>
    </location>
</feature>
<feature type="compositionally biased region" description="Basic and acidic residues" evidence="2">
    <location>
        <begin position="1356"/>
        <end position="1369"/>
    </location>
</feature>
<dbReference type="CDD" id="cd04395">
    <property type="entry name" value="RhoGAP_ARHGAP21"/>
    <property type="match status" value="1"/>
</dbReference>
<sequence>MESSQIPVTRYQTLLRIQFGTLIQAKSNRQDTNTVLTVCYPEEKKEESTQDSNPVFYFRDSDHQDPLSTWKGPRKVTLQRRSNGFGFTLRHFIVYPPESAVAELNRLQETGGDGPKSKSRISALEPMDTIFVKQVKSDGPAHQAGLANGDRIVSVNGESVTGKTYQQVVNLIQLCKYSDTNLTLFVVPREEDILQVAYPSSAYKAVNQTPKQTEHKTSLVQDQGRKEPAEYSSQTSNLSSISDGNDVVVVGKGMECEDTESVKERSDISYLTTDTPTYRVPEHRSQTKLVTSTPNSDVYHNEKNERKITDSRQQYKVQRVTASTINHESAGPMKVTLVNPSGGEASHGTKEQKTFRLTNVLNTQSSSKQPNSLAALEGVSDSHEQHDTQPQRHVASLKSYYEAAKLANSSQLSKEPADTSKNSSSRGYSSSVDNLLSTSGFSPAQAVLRVQPQRGLNGSSSCDDLCNSAAARSEVGRLNRQVSIINGQSVQRTDGEDSPDGAMHTWKSEQESVKVSRSGGLAKVSLHVDDPDVHDAYKASLKGEEYSTHATRVTVSASVSADNLSQNARNINVSPKHEGRRLTLNQDSKNISSSSSTALVPVSRSPSLASGRVVHLSNQCQLLPDKPQDSKVYWDKKPSPTEPVDDLNLTVSDGSLFPWKRTGSRRGSCDSDGSGGRGSTNSQGKPKPAVPKRDSSRNRIRERSLEREKQRDKTRNERHRSRSYDRAHQRTNWSQFQAYRKNATGAVPEGIQLDDGTLIPPGRKDSSASSNSAGSTGEKETKLFPAFILKMRRPRSTSFDTGQDRPRTVSDSGFFRYGSWSTKRGSGGKIKDKILGGSTRRLLQWKEGQSGRQRLVRRTSYLRATGSDGEEEEEHGDSGSVTSSQEGERQSREKITPKRNASIRKLKSFFGEGTPKIVEAQHCRRPSMIELLGTGPVAKEGPLNIKLAPNRSWKPVWAVLKGQVNKLFLMKEQRDPSQHLGLLDQPISLNGSTVDIAYDYTKKKKNVIRLTSVAGTTYLLQVSEAETMLAWIKVLQENNDPCEGEKENNLLQLLDKSSKGETQPGHHQVKVPSPSSYRKKFFKSVTSPGTQPKPRPTAKEEMLAKAKASQSFADRMKRHIRGRGRTGGFAYPLDDQMIGNATFGVPLDECAASQSNELVPMVVEICCSIIEAKGMDYVGIYRVPGNSGGISYLKEELKKGVDEIDLTDERWQDVNVISSLMKLFFRKLPNPMVPNNQYKDFIAANRMEEPSERMWALRRQIHNLPDHHYESFKYLANHLKGVAANADVNRMEVRNLAIVFGPTLVRSGDDSMVTMVTDMSDQCKIVESLILHCDWFFSDDVESQQDVPSDAVRLNSWEKKKSPSRRKGEDEQDGGEEEEENEMDKTGPLKTSSMEDIRRDAGGLFSSKDLILSVNSAAQRKLKTPNKPFSPEKVDTSEVKYRRPSPEPPQLHTIKLHDQESLRLTVGQQPITIDVGDERSLHAAGLRKDDSTGKVVLRQNSQGSVDSKSSCGSDESPKEMEAMFQGSLFGSSNRSYQRSYYQNFQFGSTRGRKLSDSSESNPPLNLEQELKSLTNATSKRDSWVQSDYSKERERIERQHAEALRDLEKEDNTNIEELFKSQDYLSELAAVSNKIMDYTSKGMKSPSASRKHSLEKPSGRDQSKSSNNNNAFKANTVAKEESTKKQSSTDSFASLHIDESDFVQSMKATFEERLQRVLQHESEDDTSRPTSLVSDTHHHHQADEPRGIHYRSNSVDRSDVLRRRLESPASSGSGSSTSSPVRSKDIVKSSAKSKMAKSTSHSPKKCSRIEVILTMEKRETTPTSLRDNIANNAQEISKTRRGSAKDTTSVKEKNREKRRRRHTVGGGKDLQKAISEHLASEESKKVSAVERLKPFGKENLKSTSKPQDIKSWLESERHRSTTSSPNLLSSVQASIARLHPTETDKQRKEKELRRKSTPILGATDFNNEPHKLSRMPRYFEIESYL</sequence>
<feature type="compositionally biased region" description="Polar residues" evidence="2">
    <location>
        <begin position="1820"/>
        <end position="1835"/>
    </location>
</feature>
<dbReference type="SUPFAM" id="SSF50156">
    <property type="entry name" value="PDZ domain-like"/>
    <property type="match status" value="1"/>
</dbReference>
<dbReference type="Pfam" id="PF00620">
    <property type="entry name" value="RhoGAP"/>
    <property type="match status" value="1"/>
</dbReference>
<feature type="region of interest" description="Disordered" evidence="2">
    <location>
        <begin position="1547"/>
        <end position="1596"/>
    </location>
</feature>
<dbReference type="SUPFAM" id="SSF48350">
    <property type="entry name" value="GTPase activation domain, GAP"/>
    <property type="match status" value="1"/>
</dbReference>
<dbReference type="GO" id="GO:0005096">
    <property type="term" value="F:GTPase activator activity"/>
    <property type="evidence" value="ECO:0007669"/>
    <property type="project" value="UniProtKB-KW"/>
</dbReference>
<dbReference type="Gene3D" id="1.10.555.10">
    <property type="entry name" value="Rho GTPase activation protein"/>
    <property type="match status" value="1"/>
</dbReference>
<feature type="region of interest" description="Disordered" evidence="2">
    <location>
        <begin position="490"/>
        <end position="510"/>
    </location>
</feature>
<feature type="compositionally biased region" description="Polar residues" evidence="2">
    <location>
        <begin position="231"/>
        <end position="243"/>
    </location>
</feature>
<feature type="compositionally biased region" description="Basic and acidic residues" evidence="2">
    <location>
        <begin position="1578"/>
        <end position="1596"/>
    </location>
</feature>
<feature type="region of interest" description="Disordered" evidence="2">
    <location>
        <begin position="407"/>
        <end position="433"/>
    </location>
</feature>
<feature type="compositionally biased region" description="Basic and acidic residues" evidence="2">
    <location>
        <begin position="1430"/>
        <end position="1445"/>
    </location>
</feature>
<feature type="domain" description="PDZ" evidence="4">
    <location>
        <begin position="75"/>
        <end position="173"/>
    </location>
</feature>
<dbReference type="RefSeq" id="XP_030831759.1">
    <property type="nucleotide sequence ID" value="XM_030975899.1"/>
</dbReference>
<feature type="compositionally biased region" description="Basic and acidic residues" evidence="2">
    <location>
        <begin position="1383"/>
        <end position="1394"/>
    </location>
</feature>
<dbReference type="GO" id="GO:0007165">
    <property type="term" value="P:signal transduction"/>
    <property type="evidence" value="ECO:0007669"/>
    <property type="project" value="InterPro"/>
</dbReference>
<evidence type="ECO:0000313" key="6">
    <source>
        <dbReference type="EnsemblMetazoa" id="XP_030831759"/>
    </source>
</evidence>
<feature type="compositionally biased region" description="Basic and acidic residues" evidence="2">
    <location>
        <begin position="380"/>
        <end position="390"/>
    </location>
</feature>
<feature type="compositionally biased region" description="Polar residues" evidence="2">
    <location>
        <begin position="1498"/>
        <end position="1513"/>
    </location>
</feature>
<evidence type="ECO:0000313" key="7">
    <source>
        <dbReference type="Proteomes" id="UP000007110"/>
    </source>
</evidence>
<dbReference type="InterPro" id="IPR036034">
    <property type="entry name" value="PDZ_sf"/>
</dbReference>
<evidence type="ECO:0000256" key="2">
    <source>
        <dbReference type="SAM" id="MobiDB-lite"/>
    </source>
</evidence>
<dbReference type="PANTHER" id="PTHR23175">
    <property type="entry name" value="PDZ DOMAIN-CONTAINING PROTEIN"/>
    <property type="match status" value="1"/>
</dbReference>
<feature type="compositionally biased region" description="Basic and acidic residues" evidence="2">
    <location>
        <begin position="212"/>
        <end position="229"/>
    </location>
</feature>
<feature type="compositionally biased region" description="Basic and acidic residues" evidence="2">
    <location>
        <begin position="1717"/>
        <end position="1726"/>
    </location>
</feature>
<feature type="compositionally biased region" description="Low complexity" evidence="2">
    <location>
        <begin position="1766"/>
        <end position="1780"/>
    </location>
</feature>
<feature type="compositionally biased region" description="Basic and acidic residues" evidence="2">
    <location>
        <begin position="1938"/>
        <end position="1953"/>
    </location>
</feature>
<feature type="region of interest" description="Disordered" evidence="2">
    <location>
        <begin position="750"/>
        <end position="782"/>
    </location>
</feature>
<dbReference type="InParanoid" id="A0A7M7N5Z1"/>
<accession>A0A7M7N5Z1</accession>
<feature type="compositionally biased region" description="Polar residues" evidence="2">
    <location>
        <begin position="362"/>
        <end position="372"/>
    </location>
</feature>
<feature type="compositionally biased region" description="Acidic residues" evidence="2">
    <location>
        <begin position="1370"/>
        <end position="1382"/>
    </location>
</feature>
<dbReference type="InterPro" id="IPR001849">
    <property type="entry name" value="PH_domain"/>
</dbReference>
<dbReference type="FunCoup" id="A0A7M7N5Z1">
    <property type="interactions" value="310"/>
</dbReference>
<reference evidence="7" key="1">
    <citation type="submission" date="2015-02" db="EMBL/GenBank/DDBJ databases">
        <title>Genome sequencing for Strongylocentrotus purpuratus.</title>
        <authorList>
            <person name="Murali S."/>
            <person name="Liu Y."/>
            <person name="Vee V."/>
            <person name="English A."/>
            <person name="Wang M."/>
            <person name="Skinner E."/>
            <person name="Han Y."/>
            <person name="Muzny D.M."/>
            <person name="Worley K.C."/>
            <person name="Gibbs R.A."/>
        </authorList>
    </citation>
    <scope>NUCLEOTIDE SEQUENCE</scope>
</reference>
<evidence type="ECO:0000259" key="5">
    <source>
        <dbReference type="PROSITE" id="PS50238"/>
    </source>
</evidence>
<keyword evidence="7" id="KW-1185">Reference proteome</keyword>
<feature type="region of interest" description="Disordered" evidence="2">
    <location>
        <begin position="1936"/>
        <end position="1968"/>
    </location>
</feature>
<dbReference type="CDD" id="cd06756">
    <property type="entry name" value="PDZ_ARHGAP21_23-like"/>
    <property type="match status" value="1"/>
</dbReference>
<dbReference type="FunFam" id="1.10.555.10:FF:000058">
    <property type="entry name" value="GTPase-activating protein pac-1"/>
    <property type="match status" value="1"/>
</dbReference>
<dbReference type="Gene3D" id="2.30.42.10">
    <property type="match status" value="1"/>
</dbReference>
<reference evidence="6" key="2">
    <citation type="submission" date="2021-01" db="UniProtKB">
        <authorList>
            <consortium name="EnsemblMetazoa"/>
        </authorList>
    </citation>
    <scope>IDENTIFICATION</scope>
</reference>
<dbReference type="PANTHER" id="PTHR23175:SF23">
    <property type="entry name" value="PDZ DOMAIN-CONTAINING PROTEIN"/>
    <property type="match status" value="1"/>
</dbReference>
<dbReference type="SMART" id="SM00324">
    <property type="entry name" value="RhoGAP"/>
    <property type="match status" value="1"/>
</dbReference>
<evidence type="ECO:0000259" key="4">
    <source>
        <dbReference type="PROSITE" id="PS50106"/>
    </source>
</evidence>
<dbReference type="GeneID" id="115918380"/>
<dbReference type="SMART" id="SM00228">
    <property type="entry name" value="PDZ"/>
    <property type="match status" value="1"/>
</dbReference>
<feature type="compositionally biased region" description="Basic and acidic residues" evidence="2">
    <location>
        <begin position="1753"/>
        <end position="1765"/>
    </location>
</feature>
<proteinExistence type="predicted"/>
<dbReference type="InterPro" id="IPR041489">
    <property type="entry name" value="PDZ_6"/>
</dbReference>
<dbReference type="InterPro" id="IPR001478">
    <property type="entry name" value="PDZ"/>
</dbReference>
<dbReference type="Pfam" id="PF17820">
    <property type="entry name" value="PDZ_6"/>
    <property type="match status" value="1"/>
</dbReference>
<feature type="region of interest" description="Disordered" evidence="2">
    <location>
        <begin position="584"/>
        <end position="606"/>
    </location>
</feature>
<feature type="region of interest" description="Disordered" evidence="2">
    <location>
        <begin position="362"/>
        <end position="394"/>
    </location>
</feature>
<dbReference type="OMA" id="RQSWVCS"/>
<feature type="domain" description="Rho-GAP" evidence="5">
    <location>
        <begin position="1145"/>
        <end position="1337"/>
    </location>
</feature>